<evidence type="ECO:0000256" key="5">
    <source>
        <dbReference type="ARBA" id="ARBA00023273"/>
    </source>
</evidence>
<reference evidence="8" key="1">
    <citation type="journal article" date="2023" name="bioRxiv">
        <title>Scaffold-level genome assemblies of two parasitoid biocontrol wasps reveal the parthenogenesis mechanism and an associated novel virus.</title>
        <authorList>
            <person name="Inwood S."/>
            <person name="Skelly J."/>
            <person name="Guhlin J."/>
            <person name="Harrop T."/>
            <person name="Goldson S."/>
            <person name="Dearden P."/>
        </authorList>
    </citation>
    <scope>NUCLEOTIDE SEQUENCE</scope>
    <source>
        <strain evidence="8">Irish</strain>
        <tissue evidence="8">Whole body</tissue>
    </source>
</reference>
<proteinExistence type="predicted"/>
<keyword evidence="4" id="KW-0206">Cytoskeleton</keyword>
<protein>
    <submittedName>
        <fullName evidence="8">Uncharacterized protein</fullName>
    </submittedName>
</protein>
<keyword evidence="3" id="KW-0969">Cilium</keyword>
<dbReference type="PANTHER" id="PTHR13159">
    <property type="entry name" value="RADIAL SPOKEHEAD-RELATED"/>
    <property type="match status" value="1"/>
</dbReference>
<gene>
    <name evidence="8" type="ORF">PV328_002914</name>
</gene>
<dbReference type="GO" id="GO:0035082">
    <property type="term" value="P:axoneme assembly"/>
    <property type="evidence" value="ECO:0007669"/>
    <property type="project" value="TreeGrafter"/>
</dbReference>
<evidence type="ECO:0000256" key="6">
    <source>
        <dbReference type="SAM" id="Coils"/>
    </source>
</evidence>
<feature type="compositionally biased region" description="Basic and acidic residues" evidence="7">
    <location>
        <begin position="240"/>
        <end position="253"/>
    </location>
</feature>
<dbReference type="Pfam" id="PF04712">
    <property type="entry name" value="Radial_spoke"/>
    <property type="match status" value="1"/>
</dbReference>
<dbReference type="GO" id="GO:0060294">
    <property type="term" value="P:cilium movement involved in cell motility"/>
    <property type="evidence" value="ECO:0007669"/>
    <property type="project" value="InterPro"/>
</dbReference>
<reference evidence="8" key="2">
    <citation type="submission" date="2023-03" db="EMBL/GenBank/DDBJ databases">
        <authorList>
            <person name="Inwood S.N."/>
            <person name="Skelly J.G."/>
            <person name="Guhlin J."/>
            <person name="Harrop T.W.R."/>
            <person name="Goldson S.G."/>
            <person name="Dearden P.K."/>
        </authorList>
    </citation>
    <scope>NUCLEOTIDE SEQUENCE</scope>
    <source>
        <strain evidence="8">Irish</strain>
        <tissue evidence="8">Whole body</tissue>
    </source>
</reference>
<feature type="compositionally biased region" description="Basic and acidic residues" evidence="7">
    <location>
        <begin position="580"/>
        <end position="598"/>
    </location>
</feature>
<name>A0AA39F796_9HYME</name>
<accession>A0AA39F796</accession>
<feature type="compositionally biased region" description="Pro residues" evidence="7">
    <location>
        <begin position="258"/>
        <end position="270"/>
    </location>
</feature>
<evidence type="ECO:0000313" key="9">
    <source>
        <dbReference type="Proteomes" id="UP001168990"/>
    </source>
</evidence>
<dbReference type="CDD" id="cd22963">
    <property type="entry name" value="DD_CrRSP4-like"/>
    <property type="match status" value="1"/>
</dbReference>
<dbReference type="Proteomes" id="UP001168990">
    <property type="component" value="Unassembled WGS sequence"/>
</dbReference>
<keyword evidence="6" id="KW-0175">Coiled coil</keyword>
<evidence type="ECO:0000256" key="2">
    <source>
        <dbReference type="ARBA" id="ARBA00022490"/>
    </source>
</evidence>
<comment type="caution">
    <text evidence="8">The sequence shown here is derived from an EMBL/GenBank/DDBJ whole genome shotgun (WGS) entry which is preliminary data.</text>
</comment>
<evidence type="ECO:0000256" key="1">
    <source>
        <dbReference type="ARBA" id="ARBA00004430"/>
    </source>
</evidence>
<organism evidence="8 9">
    <name type="scientific">Microctonus aethiopoides</name>
    <dbReference type="NCBI Taxonomy" id="144406"/>
    <lineage>
        <taxon>Eukaryota</taxon>
        <taxon>Metazoa</taxon>
        <taxon>Ecdysozoa</taxon>
        <taxon>Arthropoda</taxon>
        <taxon>Hexapoda</taxon>
        <taxon>Insecta</taxon>
        <taxon>Pterygota</taxon>
        <taxon>Neoptera</taxon>
        <taxon>Endopterygota</taxon>
        <taxon>Hymenoptera</taxon>
        <taxon>Apocrita</taxon>
        <taxon>Ichneumonoidea</taxon>
        <taxon>Braconidae</taxon>
        <taxon>Euphorinae</taxon>
        <taxon>Microctonus</taxon>
    </lineage>
</organism>
<feature type="compositionally biased region" description="Basic and acidic residues" evidence="7">
    <location>
        <begin position="470"/>
        <end position="480"/>
    </location>
</feature>
<keyword evidence="5" id="KW-0966">Cell projection</keyword>
<dbReference type="InterPro" id="IPR006802">
    <property type="entry name" value="Radial_spoke"/>
</dbReference>
<feature type="region of interest" description="Disordered" evidence="7">
    <location>
        <begin position="229"/>
        <end position="270"/>
    </location>
</feature>
<feature type="coiled-coil region" evidence="6">
    <location>
        <begin position="362"/>
        <end position="389"/>
    </location>
</feature>
<comment type="subcellular location">
    <subcellularLocation>
        <location evidence="1">Cytoplasm</location>
        <location evidence="1">Cytoskeleton</location>
        <location evidence="1">Cilium axoneme</location>
    </subcellularLocation>
</comment>
<keyword evidence="9" id="KW-1185">Reference proteome</keyword>
<dbReference type="PANTHER" id="PTHR13159:SF0">
    <property type="entry name" value="RADIAL SPOKE HEAD 6 HOMOLOG A"/>
    <property type="match status" value="1"/>
</dbReference>
<evidence type="ECO:0000256" key="4">
    <source>
        <dbReference type="ARBA" id="ARBA00023212"/>
    </source>
</evidence>
<keyword evidence="2" id="KW-0963">Cytoplasm</keyword>
<feature type="compositionally biased region" description="Acidic residues" evidence="7">
    <location>
        <begin position="437"/>
        <end position="469"/>
    </location>
</feature>
<feature type="region of interest" description="Disordered" evidence="7">
    <location>
        <begin position="577"/>
        <end position="618"/>
    </location>
</feature>
<dbReference type="GO" id="GO:0001534">
    <property type="term" value="C:radial spoke"/>
    <property type="evidence" value="ECO:0007669"/>
    <property type="project" value="InterPro"/>
</dbReference>
<feature type="compositionally biased region" description="Acidic residues" evidence="7">
    <location>
        <begin position="599"/>
        <end position="618"/>
    </location>
</feature>
<sequence>MAFSYNIDEVSPPELPSVQHDIRQAKKFLMRHSSESNSNLYDHLSELLEKILTERPKNAVDVFEEYSKQLKNERMKINTRIREVYIPPQHHEESQQLIELFKSLINEESKININNENLNKSKKSSTWNLLEFFYYLQQIDINLPRSEIILIDLSIRKLIKEKPIINVRFWGKILGRPKNYYIVEAELGEEELSRRHKQFEADKQHEMKLAQVQDDDGIEMSSALQKDNANVEVNVGGGGDDGRDNGDEKKKSLDLVFPPTPRSNWKPPPVVPTEQIGMGLNKMVYFVCNSPGLDEWIELMSVTPQQIVAARQIVRCFTGCLETPINTYPVFPGNEGNYLRAQIARISGSTHVSPIGYFIFGKEIDDEEVEEEEDEMENKEIEKEENGDAIIKNQHYDIVPVKDLVDPSMSNWCHHSEYILEQGRTTWWDVLGKDENEETLDDEAADEEKEQEEDDEEEEEEDEMEDGMLGDERNKNKKEIGPPLLTPLSEDTDVIDTMRPAWTARLSSEIQPESAIAMIRSNIWPGAFAFAKDKVFGNIYIGGGLKYNGTHYCPPMMPLIQDQYKIGPEIMEVQDNPSVEAEKYRREHYSKTELRTELSEEEDDEEDDEDDEDDEIDN</sequence>
<dbReference type="AlphaFoldDB" id="A0AA39F796"/>
<evidence type="ECO:0000256" key="3">
    <source>
        <dbReference type="ARBA" id="ARBA00023069"/>
    </source>
</evidence>
<dbReference type="EMBL" id="JAQQBS010001422">
    <property type="protein sequence ID" value="KAK0164268.1"/>
    <property type="molecule type" value="Genomic_DNA"/>
</dbReference>
<feature type="region of interest" description="Disordered" evidence="7">
    <location>
        <begin position="437"/>
        <end position="492"/>
    </location>
</feature>
<evidence type="ECO:0000256" key="7">
    <source>
        <dbReference type="SAM" id="MobiDB-lite"/>
    </source>
</evidence>
<evidence type="ECO:0000313" key="8">
    <source>
        <dbReference type="EMBL" id="KAK0164268.1"/>
    </source>
</evidence>